<protein>
    <submittedName>
        <fullName evidence="1">Uncharacterized protein</fullName>
    </submittedName>
</protein>
<gene>
    <name evidence="1" type="ORF">PFISCL1PPCAC_25512</name>
</gene>
<feature type="non-terminal residue" evidence="1">
    <location>
        <position position="116"/>
    </location>
</feature>
<organism evidence="1 2">
    <name type="scientific">Pristionchus fissidentatus</name>
    <dbReference type="NCBI Taxonomy" id="1538716"/>
    <lineage>
        <taxon>Eukaryota</taxon>
        <taxon>Metazoa</taxon>
        <taxon>Ecdysozoa</taxon>
        <taxon>Nematoda</taxon>
        <taxon>Chromadorea</taxon>
        <taxon>Rhabditida</taxon>
        <taxon>Rhabditina</taxon>
        <taxon>Diplogasteromorpha</taxon>
        <taxon>Diplogasteroidea</taxon>
        <taxon>Neodiplogasteridae</taxon>
        <taxon>Pristionchus</taxon>
    </lineage>
</organism>
<evidence type="ECO:0000313" key="2">
    <source>
        <dbReference type="Proteomes" id="UP001432322"/>
    </source>
</evidence>
<dbReference type="EMBL" id="BTSY01000006">
    <property type="protein sequence ID" value="GMT34215.1"/>
    <property type="molecule type" value="Genomic_DNA"/>
</dbReference>
<evidence type="ECO:0000313" key="1">
    <source>
        <dbReference type="EMBL" id="GMT34215.1"/>
    </source>
</evidence>
<dbReference type="AlphaFoldDB" id="A0AAV5WUI7"/>
<comment type="caution">
    <text evidence="1">The sequence shown here is derived from an EMBL/GenBank/DDBJ whole genome shotgun (WGS) entry which is preliminary data.</text>
</comment>
<keyword evidence="2" id="KW-1185">Reference proteome</keyword>
<proteinExistence type="predicted"/>
<feature type="non-terminal residue" evidence="1">
    <location>
        <position position="1"/>
    </location>
</feature>
<reference evidence="1" key="1">
    <citation type="submission" date="2023-10" db="EMBL/GenBank/DDBJ databases">
        <title>Genome assembly of Pristionchus species.</title>
        <authorList>
            <person name="Yoshida K."/>
            <person name="Sommer R.J."/>
        </authorList>
    </citation>
    <scope>NUCLEOTIDE SEQUENCE</scope>
    <source>
        <strain evidence="1">RS5133</strain>
    </source>
</reference>
<accession>A0AAV5WUI7</accession>
<name>A0AAV5WUI7_9BILA</name>
<dbReference type="Proteomes" id="UP001432322">
    <property type="component" value="Unassembled WGS sequence"/>
</dbReference>
<sequence length="116" mass="13378">LKTAGRIPNNEGIITCILTQFPPKFSMLDVLHDVLPFVSAATSRLCLEFARQQIAETTALIHLRCFDKENRIECEDVFSLELYSNNEFHYSDLWRNIPIEYSSAKIEDQQKKRGEG</sequence>